<organism evidence="2">
    <name type="scientific">marine sediment metagenome</name>
    <dbReference type="NCBI Taxonomy" id="412755"/>
    <lineage>
        <taxon>unclassified sequences</taxon>
        <taxon>metagenomes</taxon>
        <taxon>ecological metagenomes</taxon>
    </lineage>
</organism>
<dbReference type="InterPro" id="IPR050126">
    <property type="entry name" value="Ap4A_hydrolase"/>
</dbReference>
<dbReference type="Gene3D" id="3.60.21.10">
    <property type="match status" value="1"/>
</dbReference>
<reference evidence="2" key="1">
    <citation type="journal article" date="2014" name="Front. Microbiol.">
        <title>High frequency of phylogenetically diverse reductive dehalogenase-homologous genes in deep subseafloor sedimentary metagenomes.</title>
        <authorList>
            <person name="Kawai M."/>
            <person name="Futagami T."/>
            <person name="Toyoda A."/>
            <person name="Takaki Y."/>
            <person name="Nishi S."/>
            <person name="Hori S."/>
            <person name="Arai W."/>
            <person name="Tsubouchi T."/>
            <person name="Morono Y."/>
            <person name="Uchiyama I."/>
            <person name="Ito T."/>
            <person name="Fujiyama A."/>
            <person name="Inagaki F."/>
            <person name="Takami H."/>
        </authorList>
    </citation>
    <scope>NUCLEOTIDE SEQUENCE</scope>
    <source>
        <strain evidence="2">Expedition CK06-06</strain>
    </source>
</reference>
<evidence type="ECO:0000313" key="2">
    <source>
        <dbReference type="EMBL" id="GAG32025.1"/>
    </source>
</evidence>
<dbReference type="InterPro" id="IPR004843">
    <property type="entry name" value="Calcineurin-like_PHP"/>
</dbReference>
<name>X0WN31_9ZZZZ</name>
<protein>
    <recommendedName>
        <fullName evidence="1">Calcineurin-like phosphoesterase domain-containing protein</fullName>
    </recommendedName>
</protein>
<dbReference type="SUPFAM" id="SSF56300">
    <property type="entry name" value="Metallo-dependent phosphatases"/>
    <property type="match status" value="1"/>
</dbReference>
<dbReference type="GO" id="GO:0016791">
    <property type="term" value="F:phosphatase activity"/>
    <property type="evidence" value="ECO:0007669"/>
    <property type="project" value="TreeGrafter"/>
</dbReference>
<dbReference type="PANTHER" id="PTHR42850:SF2">
    <property type="entry name" value="BLL5683 PROTEIN"/>
    <property type="match status" value="1"/>
</dbReference>
<gene>
    <name evidence="2" type="ORF">S01H1_64805</name>
</gene>
<sequence length="105" mass="11499">MLYAVLADIHGNLEALMAVLDRIDEADPDRLICVGDLVGYGANPAECVRTIRALEPIIVAGNHDWAATGKLSTAYFNADARDSIEWTVSHLSQDELEYLSLLELV</sequence>
<dbReference type="CDD" id="cd00838">
    <property type="entry name" value="MPP_superfamily"/>
    <property type="match status" value="1"/>
</dbReference>
<comment type="caution">
    <text evidence="2">The sequence shown here is derived from an EMBL/GenBank/DDBJ whole genome shotgun (WGS) entry which is preliminary data.</text>
</comment>
<dbReference type="AlphaFoldDB" id="X0WN31"/>
<dbReference type="EMBL" id="BARS01042736">
    <property type="protein sequence ID" value="GAG32025.1"/>
    <property type="molecule type" value="Genomic_DNA"/>
</dbReference>
<feature type="domain" description="Calcineurin-like phosphoesterase" evidence="1">
    <location>
        <begin position="3"/>
        <end position="73"/>
    </location>
</feature>
<proteinExistence type="predicted"/>
<dbReference type="PANTHER" id="PTHR42850">
    <property type="entry name" value="METALLOPHOSPHOESTERASE"/>
    <property type="match status" value="1"/>
</dbReference>
<accession>X0WN31</accession>
<dbReference type="GO" id="GO:0005737">
    <property type="term" value="C:cytoplasm"/>
    <property type="evidence" value="ECO:0007669"/>
    <property type="project" value="TreeGrafter"/>
</dbReference>
<evidence type="ECO:0000259" key="1">
    <source>
        <dbReference type="Pfam" id="PF00149"/>
    </source>
</evidence>
<dbReference type="Pfam" id="PF00149">
    <property type="entry name" value="Metallophos"/>
    <property type="match status" value="1"/>
</dbReference>
<dbReference type="InterPro" id="IPR029052">
    <property type="entry name" value="Metallo-depent_PP-like"/>
</dbReference>
<feature type="non-terminal residue" evidence="2">
    <location>
        <position position="105"/>
    </location>
</feature>